<name>A0A9X5KVN0_PSEMA</name>
<dbReference type="RefSeq" id="WP_064053448.1">
    <property type="nucleotide sequence ID" value="NZ_JAMQAV010000012.1"/>
</dbReference>
<evidence type="ECO:0000313" key="1">
    <source>
        <dbReference type="EMBL" id="OAJ48783.1"/>
    </source>
</evidence>
<reference evidence="1 2" key="1">
    <citation type="submission" date="2015-09" db="EMBL/GenBank/DDBJ databases">
        <title>Genome sequence of Pseudomonas marginalis ICMP 3553.</title>
        <authorList>
            <person name="Visnovsky S."/>
            <person name="Lu A."/>
            <person name="Panda P."/>
            <person name="Pitman A."/>
        </authorList>
    </citation>
    <scope>NUCLEOTIDE SEQUENCE [LARGE SCALE GENOMIC DNA]</scope>
    <source>
        <strain evidence="1 2">ICMP 3553</strain>
    </source>
</reference>
<dbReference type="AlphaFoldDB" id="A0A9X5KVN0"/>
<dbReference type="EMBL" id="LKEG01000036">
    <property type="protein sequence ID" value="OAJ48783.1"/>
    <property type="molecule type" value="Genomic_DNA"/>
</dbReference>
<comment type="caution">
    <text evidence="1">The sequence shown here is derived from an EMBL/GenBank/DDBJ whole genome shotgun (WGS) entry which is preliminary data.</text>
</comment>
<organism evidence="1 2">
    <name type="scientific">Pseudomonas marginalis</name>
    <name type="common">Pseudomonas panacis</name>
    <dbReference type="NCBI Taxonomy" id="298"/>
    <lineage>
        <taxon>Bacteria</taxon>
        <taxon>Pseudomonadati</taxon>
        <taxon>Pseudomonadota</taxon>
        <taxon>Gammaproteobacteria</taxon>
        <taxon>Pseudomonadales</taxon>
        <taxon>Pseudomonadaceae</taxon>
        <taxon>Pseudomonas</taxon>
    </lineage>
</organism>
<protein>
    <submittedName>
        <fullName evidence="1">Uncharacterized protein</fullName>
    </submittedName>
</protein>
<accession>A0A9X5KVN0</accession>
<evidence type="ECO:0000313" key="2">
    <source>
        <dbReference type="Proteomes" id="UP000077563"/>
    </source>
</evidence>
<dbReference type="Proteomes" id="UP000077563">
    <property type="component" value="Unassembled WGS sequence"/>
</dbReference>
<proteinExistence type="predicted"/>
<sequence>MEAIARALVLACKHIDGRHPFENDDDVAALEAIAAELNDASDAERNCLVEAAKKLGVDSWAEEMGII</sequence>
<gene>
    <name evidence="1" type="ORF">AO064_09915</name>
</gene>